<sequence>MRFAYLVTEGPHDVEAIGRVLKLYGIKRVEKLEDLNPIWITLIPKTFPPDGNLLKRVPIPVFFQNEQYSIAVHAVGGITKLVKRLRLTLLNVIDKEENNDKPFSIGIFADADSREAIKCCDQISESLCEIESLPELKIPGEVKVLGNKRIGIHVFPNNKNIGTLDDALLECAEVVYPDLLKAVDSYIETIDEVYRKKWGISDQSKVRLGCIANVLRPGKSNQVSIQDNEWISEKTMQVSLVSELNKFINDLILN</sequence>
<dbReference type="EMBL" id="JBHIRY010000004">
    <property type="protein sequence ID" value="MFB5760079.1"/>
    <property type="molecule type" value="Genomic_DNA"/>
</dbReference>
<accession>A0ABV5BXR9</accession>
<gene>
    <name evidence="1" type="ORF">ACE5LO_06695</name>
</gene>
<dbReference type="InterPro" id="IPR024508">
    <property type="entry name" value="DUF3226"/>
</dbReference>
<evidence type="ECO:0000313" key="2">
    <source>
        <dbReference type="Proteomes" id="UP001580430"/>
    </source>
</evidence>
<evidence type="ECO:0000313" key="1">
    <source>
        <dbReference type="EMBL" id="MFB5760079.1"/>
    </source>
</evidence>
<protein>
    <submittedName>
        <fullName evidence="1">DUF3226 domain-containing protein</fullName>
    </submittedName>
</protein>
<name>A0ABV5BXR9_9BACL</name>
<keyword evidence="2" id="KW-1185">Reference proteome</keyword>
<organism evidence="1 2">
    <name type="scientific">Paenibacillus medicaginis</name>
    <dbReference type="NCBI Taxonomy" id="1470560"/>
    <lineage>
        <taxon>Bacteria</taxon>
        <taxon>Bacillati</taxon>
        <taxon>Bacillota</taxon>
        <taxon>Bacilli</taxon>
        <taxon>Bacillales</taxon>
        <taxon>Paenibacillaceae</taxon>
        <taxon>Paenibacillus</taxon>
    </lineage>
</organism>
<dbReference type="Pfam" id="PF11536">
    <property type="entry name" value="DUF3226"/>
    <property type="match status" value="1"/>
</dbReference>
<comment type="caution">
    <text evidence="1">The sequence shown here is derived from an EMBL/GenBank/DDBJ whole genome shotgun (WGS) entry which is preliminary data.</text>
</comment>
<proteinExistence type="predicted"/>
<dbReference type="RefSeq" id="WP_375519243.1">
    <property type="nucleotide sequence ID" value="NZ_JBHIRY010000004.1"/>
</dbReference>
<dbReference type="Proteomes" id="UP001580430">
    <property type="component" value="Unassembled WGS sequence"/>
</dbReference>
<reference evidence="1 2" key="1">
    <citation type="submission" date="2024-09" db="EMBL/GenBank/DDBJ databases">
        <title>Paenibacillus zeirhizospherea sp. nov., isolated from surface of the maize (Zea mays) roots in a horticulture field, Hungary.</title>
        <authorList>
            <person name="Marton D."/>
            <person name="Farkas M."/>
            <person name="Bedics A."/>
            <person name="Toth E."/>
            <person name="Tancsics A."/>
            <person name="Boka K."/>
            <person name="Marati G."/>
            <person name="Kriszt B."/>
            <person name="Cserhati M."/>
        </authorList>
    </citation>
    <scope>NUCLEOTIDE SEQUENCE [LARGE SCALE GENOMIC DNA]</scope>
    <source>
        <strain evidence="1 2">JCM 18446</strain>
    </source>
</reference>